<dbReference type="SUPFAM" id="SSF46785">
    <property type="entry name" value="Winged helix' DNA-binding domain"/>
    <property type="match status" value="1"/>
</dbReference>
<protein>
    <recommendedName>
        <fullName evidence="11">ATP-dependent DNA helicase RecQ</fullName>
        <ecNumber evidence="10">5.6.2.4</ecNumber>
    </recommendedName>
    <alternativeName>
        <fullName evidence="12">DNA 3'-5' helicase RecQ</fullName>
    </alternativeName>
</protein>
<dbReference type="GO" id="GO:0009378">
    <property type="term" value="F:four-way junction helicase activity"/>
    <property type="evidence" value="ECO:0007669"/>
    <property type="project" value="TreeGrafter"/>
</dbReference>
<accession>A0A370UDG0</accession>
<keyword evidence="7" id="KW-0238">DNA-binding</keyword>
<dbReference type="Pfam" id="PF16124">
    <property type="entry name" value="RecQ_Zn_bind"/>
    <property type="match status" value="1"/>
</dbReference>
<dbReference type="InterPro" id="IPR027417">
    <property type="entry name" value="P-loop_NTPase"/>
</dbReference>
<organism evidence="15 16">
    <name type="scientific">Marinomonas piezotolerans</name>
    <dbReference type="NCBI Taxonomy" id="2213058"/>
    <lineage>
        <taxon>Bacteria</taxon>
        <taxon>Pseudomonadati</taxon>
        <taxon>Pseudomonadota</taxon>
        <taxon>Gammaproteobacteria</taxon>
        <taxon>Oceanospirillales</taxon>
        <taxon>Oceanospirillaceae</taxon>
        <taxon>Marinomonas</taxon>
    </lineage>
</organism>
<dbReference type="EC" id="5.6.2.4" evidence="10"/>
<dbReference type="PROSITE" id="PS51194">
    <property type="entry name" value="HELICASE_CTER"/>
    <property type="match status" value="1"/>
</dbReference>
<dbReference type="GO" id="GO:0005524">
    <property type="term" value="F:ATP binding"/>
    <property type="evidence" value="ECO:0007669"/>
    <property type="project" value="UniProtKB-KW"/>
</dbReference>
<feature type="domain" description="Helicase ATP-binding" evidence="13">
    <location>
        <begin position="36"/>
        <end position="204"/>
    </location>
</feature>
<evidence type="ECO:0000256" key="1">
    <source>
        <dbReference type="ARBA" id="ARBA00005446"/>
    </source>
</evidence>
<dbReference type="InterPro" id="IPR036390">
    <property type="entry name" value="WH_DNA-bd_sf"/>
</dbReference>
<comment type="caution">
    <text evidence="15">The sequence shown here is derived from an EMBL/GenBank/DDBJ whole genome shotgun (WGS) entry which is preliminary data.</text>
</comment>
<dbReference type="NCBIfam" id="TIGR00614">
    <property type="entry name" value="recQ_fam"/>
    <property type="match status" value="1"/>
</dbReference>
<dbReference type="PANTHER" id="PTHR13710:SF105">
    <property type="entry name" value="ATP-DEPENDENT DNA HELICASE Q1"/>
    <property type="match status" value="1"/>
</dbReference>
<evidence type="ECO:0000256" key="2">
    <source>
        <dbReference type="ARBA" id="ARBA00022723"/>
    </source>
</evidence>
<dbReference type="GO" id="GO:0016787">
    <property type="term" value="F:hydrolase activity"/>
    <property type="evidence" value="ECO:0007669"/>
    <property type="project" value="UniProtKB-KW"/>
</dbReference>
<dbReference type="CDD" id="cd17920">
    <property type="entry name" value="DEXHc_RecQ"/>
    <property type="match status" value="1"/>
</dbReference>
<dbReference type="InterPro" id="IPR036388">
    <property type="entry name" value="WH-like_DNA-bd_sf"/>
</dbReference>
<dbReference type="GO" id="GO:0043138">
    <property type="term" value="F:3'-5' DNA helicase activity"/>
    <property type="evidence" value="ECO:0007669"/>
    <property type="project" value="UniProtKB-EC"/>
</dbReference>
<evidence type="ECO:0000256" key="4">
    <source>
        <dbReference type="ARBA" id="ARBA00022801"/>
    </source>
</evidence>
<evidence type="ECO:0000256" key="11">
    <source>
        <dbReference type="ARBA" id="ARBA00044535"/>
    </source>
</evidence>
<dbReference type="InterPro" id="IPR001650">
    <property type="entry name" value="Helicase_C-like"/>
</dbReference>
<dbReference type="SMART" id="SM00490">
    <property type="entry name" value="HELICc"/>
    <property type="match status" value="1"/>
</dbReference>
<dbReference type="InterPro" id="IPR032284">
    <property type="entry name" value="RecQ_Zn-bd"/>
</dbReference>
<evidence type="ECO:0000256" key="3">
    <source>
        <dbReference type="ARBA" id="ARBA00022741"/>
    </source>
</evidence>
<dbReference type="Gene3D" id="3.40.50.300">
    <property type="entry name" value="P-loop containing nucleotide triphosphate hydrolases"/>
    <property type="match status" value="2"/>
</dbReference>
<evidence type="ECO:0000256" key="6">
    <source>
        <dbReference type="ARBA" id="ARBA00022840"/>
    </source>
</evidence>
<name>A0A370UDG0_9GAMM</name>
<dbReference type="Pfam" id="PF00271">
    <property type="entry name" value="Helicase_C"/>
    <property type="match status" value="1"/>
</dbReference>
<keyword evidence="3" id="KW-0547">Nucleotide-binding</keyword>
<proteinExistence type="inferred from homology"/>
<dbReference type="SMART" id="SM00956">
    <property type="entry name" value="RQC"/>
    <property type="match status" value="1"/>
</dbReference>
<feature type="domain" description="Helicase C-terminal" evidence="14">
    <location>
        <begin position="225"/>
        <end position="376"/>
    </location>
</feature>
<dbReference type="InterPro" id="IPR004589">
    <property type="entry name" value="DNA_helicase_ATP-dep_RecQ"/>
</dbReference>
<gene>
    <name evidence="15" type="ORF">DN730_01895</name>
</gene>
<dbReference type="GO" id="GO:0046872">
    <property type="term" value="F:metal ion binding"/>
    <property type="evidence" value="ECO:0007669"/>
    <property type="project" value="UniProtKB-KW"/>
</dbReference>
<evidence type="ECO:0000256" key="7">
    <source>
        <dbReference type="ARBA" id="ARBA00023125"/>
    </source>
</evidence>
<dbReference type="GO" id="GO:0030894">
    <property type="term" value="C:replisome"/>
    <property type="evidence" value="ECO:0007669"/>
    <property type="project" value="TreeGrafter"/>
</dbReference>
<dbReference type="Gene3D" id="1.10.10.10">
    <property type="entry name" value="Winged helix-like DNA-binding domain superfamily/Winged helix DNA-binding domain"/>
    <property type="match status" value="1"/>
</dbReference>
<evidence type="ECO:0000256" key="10">
    <source>
        <dbReference type="ARBA" id="ARBA00034808"/>
    </source>
</evidence>
<dbReference type="PANTHER" id="PTHR13710">
    <property type="entry name" value="DNA HELICASE RECQ FAMILY MEMBER"/>
    <property type="match status" value="1"/>
</dbReference>
<keyword evidence="16" id="KW-1185">Reference proteome</keyword>
<dbReference type="SUPFAM" id="SSF52540">
    <property type="entry name" value="P-loop containing nucleoside triphosphate hydrolases"/>
    <property type="match status" value="1"/>
</dbReference>
<evidence type="ECO:0000256" key="9">
    <source>
        <dbReference type="ARBA" id="ARBA00034617"/>
    </source>
</evidence>
<dbReference type="OrthoDB" id="9760034at2"/>
<keyword evidence="4" id="KW-0378">Hydrolase</keyword>
<keyword evidence="6" id="KW-0067">ATP-binding</keyword>
<dbReference type="Proteomes" id="UP000254326">
    <property type="component" value="Unassembled WGS sequence"/>
</dbReference>
<dbReference type="Pfam" id="PF09382">
    <property type="entry name" value="RQC"/>
    <property type="match status" value="1"/>
</dbReference>
<evidence type="ECO:0000256" key="8">
    <source>
        <dbReference type="ARBA" id="ARBA00023235"/>
    </source>
</evidence>
<sequence length="591" mass="66480">MSESINSSALIKHSKCFEALQRLGFEDFIGSQWSCIEPVLNGHDVLALLPTGAGKSTIYQVASLVREGVGIVVSPLISIMQQQVEQLSALGIKAEFLNSTQNGAEQNDLHWRLRRNDVEILYMSPEKLLQPSVLGLLEDIPIACIAVDEAHCVLRWGKHFRPEYDQLGQLKDVFPSVPVIALTGTLLRSKEEEVEQALDLSGPVVVRESIKRPNLRIQVSQKRRAKHQLLSFLMKEGLGLPGIVYCRSRRKTEELASWLTENGVAARCYHASLDHETRTQAHTAFAQGGVQVLVATTAYGMGIDLGHVRFVVHLDLPLSIESYVQEMGRAGRDGRPAFALLFYGLQDILQTWQFLQHERGDEDDFWQLIECLETLGCRQDAVLRVFNEAGDERCGQCDRCIKPVSQHNVTIAAQKILSLVHKTKGIVPFSSLIHTLLGKNNKSVSNYSLQQSNLFGEGKSLDESQWKAVIRRLLAAGYLRIQQIQPFRVCLDESCRAILKGDNQLILSPDFYYPVLRESDCMPSPDDQSWNRLMRWSVQNRMHEHLSDVQLHKVYEANPKSYAALSRVTGLSVERLKRLNAAELFGDLEYG</sequence>
<dbReference type="GO" id="GO:0006281">
    <property type="term" value="P:DNA repair"/>
    <property type="evidence" value="ECO:0007669"/>
    <property type="project" value="InterPro"/>
</dbReference>
<dbReference type="GO" id="GO:0006260">
    <property type="term" value="P:DNA replication"/>
    <property type="evidence" value="ECO:0007669"/>
    <property type="project" value="InterPro"/>
</dbReference>
<evidence type="ECO:0000313" key="16">
    <source>
        <dbReference type="Proteomes" id="UP000254326"/>
    </source>
</evidence>
<dbReference type="InterPro" id="IPR018982">
    <property type="entry name" value="RQC_domain"/>
</dbReference>
<evidence type="ECO:0000259" key="13">
    <source>
        <dbReference type="PROSITE" id="PS51192"/>
    </source>
</evidence>
<dbReference type="InterPro" id="IPR011545">
    <property type="entry name" value="DEAD/DEAH_box_helicase_dom"/>
</dbReference>
<dbReference type="SMART" id="SM00487">
    <property type="entry name" value="DEXDc"/>
    <property type="match status" value="1"/>
</dbReference>
<dbReference type="EMBL" id="QKRA01000001">
    <property type="protein sequence ID" value="RDL45823.1"/>
    <property type="molecule type" value="Genomic_DNA"/>
</dbReference>
<dbReference type="Pfam" id="PF00270">
    <property type="entry name" value="DEAD"/>
    <property type="match status" value="1"/>
</dbReference>
<dbReference type="GO" id="GO:0005737">
    <property type="term" value="C:cytoplasm"/>
    <property type="evidence" value="ECO:0007669"/>
    <property type="project" value="TreeGrafter"/>
</dbReference>
<keyword evidence="8" id="KW-0413">Isomerase</keyword>
<comment type="similarity">
    <text evidence="1">Belongs to the helicase family. RecQ subfamily.</text>
</comment>
<comment type="catalytic activity">
    <reaction evidence="9">
        <text>Couples ATP hydrolysis with the unwinding of duplex DNA by translocating in the 3'-5' direction.</text>
        <dbReference type="EC" id="5.6.2.4"/>
    </reaction>
</comment>
<keyword evidence="2" id="KW-0479">Metal-binding</keyword>
<dbReference type="GO" id="GO:0006310">
    <property type="term" value="P:DNA recombination"/>
    <property type="evidence" value="ECO:0007669"/>
    <property type="project" value="InterPro"/>
</dbReference>
<dbReference type="GO" id="GO:0003677">
    <property type="term" value="F:DNA binding"/>
    <property type="evidence" value="ECO:0007669"/>
    <property type="project" value="UniProtKB-KW"/>
</dbReference>
<evidence type="ECO:0000256" key="5">
    <source>
        <dbReference type="ARBA" id="ARBA00022806"/>
    </source>
</evidence>
<reference evidence="15 16" key="1">
    <citation type="submission" date="2018-06" db="EMBL/GenBank/DDBJ databases">
        <title>Marinomonas sp. YLB-05 draft genome sequence.</title>
        <authorList>
            <person name="Yu L."/>
            <person name="Tang X."/>
        </authorList>
    </citation>
    <scope>NUCLEOTIDE SEQUENCE [LARGE SCALE GENOMIC DNA]</scope>
    <source>
        <strain evidence="15 16">YLB-05</strain>
    </source>
</reference>
<dbReference type="GO" id="GO:0043590">
    <property type="term" value="C:bacterial nucleoid"/>
    <property type="evidence" value="ECO:0007669"/>
    <property type="project" value="TreeGrafter"/>
</dbReference>
<dbReference type="AlphaFoldDB" id="A0A370UDG0"/>
<dbReference type="PROSITE" id="PS51192">
    <property type="entry name" value="HELICASE_ATP_BIND_1"/>
    <property type="match status" value="1"/>
</dbReference>
<evidence type="ECO:0000313" key="15">
    <source>
        <dbReference type="EMBL" id="RDL45823.1"/>
    </source>
</evidence>
<evidence type="ECO:0000256" key="12">
    <source>
        <dbReference type="ARBA" id="ARBA00044550"/>
    </source>
</evidence>
<evidence type="ECO:0000259" key="14">
    <source>
        <dbReference type="PROSITE" id="PS51194"/>
    </source>
</evidence>
<dbReference type="InterPro" id="IPR014001">
    <property type="entry name" value="Helicase_ATP-bd"/>
</dbReference>
<dbReference type="RefSeq" id="WP_115466411.1">
    <property type="nucleotide sequence ID" value="NZ_QKRA01000001.1"/>
</dbReference>
<keyword evidence="5 15" id="KW-0347">Helicase</keyword>